<dbReference type="InterPro" id="IPR016187">
    <property type="entry name" value="CTDL_fold"/>
</dbReference>
<dbReference type="InterPro" id="IPR000859">
    <property type="entry name" value="CUB_dom"/>
</dbReference>
<organism evidence="6 7">
    <name type="scientific">Aedes albopictus</name>
    <name type="common">Asian tiger mosquito</name>
    <name type="synonym">Stegomyia albopicta</name>
    <dbReference type="NCBI Taxonomy" id="7160"/>
    <lineage>
        <taxon>Eukaryota</taxon>
        <taxon>Metazoa</taxon>
        <taxon>Ecdysozoa</taxon>
        <taxon>Arthropoda</taxon>
        <taxon>Hexapoda</taxon>
        <taxon>Insecta</taxon>
        <taxon>Pterygota</taxon>
        <taxon>Neoptera</taxon>
        <taxon>Endopterygota</taxon>
        <taxon>Diptera</taxon>
        <taxon>Nematocera</taxon>
        <taxon>Culicoidea</taxon>
        <taxon>Culicidae</taxon>
        <taxon>Culicinae</taxon>
        <taxon>Aedini</taxon>
        <taxon>Aedes</taxon>
        <taxon>Stegomyia</taxon>
    </lineage>
</organism>
<evidence type="ECO:0000259" key="5">
    <source>
        <dbReference type="PROSITE" id="PS50041"/>
    </source>
</evidence>
<evidence type="ECO:0000256" key="3">
    <source>
        <dbReference type="SAM" id="MobiDB-lite"/>
    </source>
</evidence>
<reference evidence="7" key="1">
    <citation type="journal article" date="2015" name="Proc. Natl. Acad. Sci. U.S.A.">
        <title>Genome sequence of the Asian Tiger mosquito, Aedes albopictus, reveals insights into its biology, genetics, and evolution.</title>
        <authorList>
            <person name="Chen X.G."/>
            <person name="Jiang X."/>
            <person name="Gu J."/>
            <person name="Xu M."/>
            <person name="Wu Y."/>
            <person name="Deng Y."/>
            <person name="Zhang C."/>
            <person name="Bonizzoni M."/>
            <person name="Dermauw W."/>
            <person name="Vontas J."/>
            <person name="Armbruster P."/>
            <person name="Huang X."/>
            <person name="Yang Y."/>
            <person name="Zhang H."/>
            <person name="He W."/>
            <person name="Peng H."/>
            <person name="Liu Y."/>
            <person name="Wu K."/>
            <person name="Chen J."/>
            <person name="Lirakis M."/>
            <person name="Topalis P."/>
            <person name="Van Leeuwen T."/>
            <person name="Hall A.B."/>
            <person name="Jiang X."/>
            <person name="Thorpe C."/>
            <person name="Mueller R.L."/>
            <person name="Sun C."/>
            <person name="Waterhouse R.M."/>
            <person name="Yan G."/>
            <person name="Tu Z.J."/>
            <person name="Fang X."/>
            <person name="James A.A."/>
        </authorList>
    </citation>
    <scope>NUCLEOTIDE SEQUENCE [LARGE SCALE GENOMIC DNA]</scope>
    <source>
        <strain evidence="7">Foshan</strain>
    </source>
</reference>
<dbReference type="Pfam" id="PF00431">
    <property type="entry name" value="CUB"/>
    <property type="match status" value="1"/>
</dbReference>
<dbReference type="SMART" id="SM00042">
    <property type="entry name" value="CUB"/>
    <property type="match status" value="1"/>
</dbReference>
<evidence type="ECO:0000313" key="6">
    <source>
        <dbReference type="EnsemblMetazoa" id="AALFPA23_000333.P176"/>
    </source>
</evidence>
<sequence length="1122" mass="126937">MVTKQEHDELMATAAVAEPEKLKMSKATQTEAFAFAGSPRSTPGMIANDEQSQKRVMEVHRPKHSDIRDFYIESLTEGTSSPGTHMARHHHPVGRFLDSNQLSNLGSRIQDVAAPVDDFRPELSNTWIDDLEADWAAEHPHRKQPGSNGRTRLDPIRWNSIQPNIEAYFDEGDDDGEDDEDVLGGSFLPRDCLWHVWKQDLMFEDRMVMNWSVPVVDAGLVGWRSGISSSSSSRDSSHEDKGQRNRTVYFRILYRTMTSHIVNELIYTMVLLKECNLLLKETSGSLDSGKLPAEYDDCRIGFPSRLEDLQQQQQQQLPPGLVVQLTRLNIPCRTDGGYLKFSDSISGGSADGWFGGGSEGAVNGERRFGMQPGVLCGKLEELPKHERTFYFQRHRNTSLTVHNRAVFSFNFRLVDYCYNVTLSDRNSSVLLRPLRGLDCRFKIHLPYGNRVRLRLVANGAGESVNSSVVVREQVDLGAIQGGGFTPQCFGGLRVEVFELPQNRWVQCVDSYSRAAEYTLLSSDNSIVIQVNKNPLLAALEAVAKTNESSSSSSSIRKSVPSLLIEYSSHPIENVISQCAFGWIASNQFCIAPFEAERLSWMEAERECNHQGGHLASIRSVADQKLVDQLLLKSPGYRDGNAYWIGASDRMLEGDFRWSDNLPFTYSNWFPGWIQQENYNRQPNDDGLSGQDCVEIRRQFQTPPGILSSVSPLAQSYMWNDRDCDTRNFFLCERLAVEEPLEKTWHDDCNKTISLTMDRPKATIWSPGFPRPYPDNVNCLTMITAPPGYRIVVDFEELVLENEPLCTYDYLQILEPPANMSAAYIKQPSRSAFGGVPPLFQTRNPWHSTSRYYVRRRKSNFLPYKLDLTDRLMSTFTSKTPNLILQPEDPSYNPRLPPPDLYTGRVPRKVCGDWSSKLKLLRHTTKGPLLALRFVSDYSNHYGGYKAKVAMENGKLAGKQATTTDDGWLLDGKIMFRNHSLSRRKTSCSSAARWYQTNFDINSRDDTSYPATTPFRSAMVPPRDVPRAEPTRPFECAKSIVVFLSQPTEEAATRLPAVRKVIMIDNDLPEEESDPTRKTPLLLIKVYAKELELRYPEYEAAHREVLEATPIHKSFDIGSNGSL</sequence>
<dbReference type="PANTHER" id="PTHR24255">
    <property type="entry name" value="COMPLEMENT COMPONENT 1, S SUBCOMPONENT-RELATED"/>
    <property type="match status" value="1"/>
</dbReference>
<dbReference type="PROSITE" id="PS01180">
    <property type="entry name" value="CUB"/>
    <property type="match status" value="1"/>
</dbReference>
<dbReference type="PROSITE" id="PS50041">
    <property type="entry name" value="C_TYPE_LECTIN_2"/>
    <property type="match status" value="1"/>
</dbReference>
<comment type="caution">
    <text evidence="2">Lacks conserved residue(s) required for the propagation of feature annotation.</text>
</comment>
<proteinExistence type="predicted"/>
<dbReference type="GeneID" id="134288673"/>
<evidence type="ECO:0000259" key="4">
    <source>
        <dbReference type="PROSITE" id="PS01180"/>
    </source>
</evidence>
<feature type="region of interest" description="Disordered" evidence="3">
    <location>
        <begin position="1009"/>
        <end position="1029"/>
    </location>
</feature>
<dbReference type="SMART" id="SM00034">
    <property type="entry name" value="CLECT"/>
    <property type="match status" value="1"/>
</dbReference>
<dbReference type="Gene3D" id="3.10.100.10">
    <property type="entry name" value="Mannose-Binding Protein A, subunit A"/>
    <property type="match status" value="1"/>
</dbReference>
<accession>A0ABM1XJZ1</accession>
<evidence type="ECO:0008006" key="8">
    <source>
        <dbReference type="Google" id="ProtNLM"/>
    </source>
</evidence>
<dbReference type="EnsemblMetazoa" id="AALFPA23_000333.R176">
    <property type="protein sequence ID" value="AALFPA23_000333.P176"/>
    <property type="gene ID" value="AALFPA23_000333"/>
</dbReference>
<dbReference type="InterPro" id="IPR035914">
    <property type="entry name" value="Sperma_CUB_dom_sf"/>
</dbReference>
<reference evidence="6" key="2">
    <citation type="submission" date="2025-05" db="UniProtKB">
        <authorList>
            <consortium name="EnsemblMetazoa"/>
        </authorList>
    </citation>
    <scope>IDENTIFICATION</scope>
    <source>
        <strain evidence="6">Foshan</strain>
    </source>
</reference>
<protein>
    <recommendedName>
        <fullName evidence="8">C-type lectin domain-containing protein</fullName>
    </recommendedName>
</protein>
<feature type="domain" description="CUB" evidence="4">
    <location>
        <begin position="748"/>
        <end position="814"/>
    </location>
</feature>
<keyword evidence="1" id="KW-1015">Disulfide bond</keyword>
<dbReference type="Gene3D" id="2.60.120.290">
    <property type="entry name" value="Spermadhesin, CUB domain"/>
    <property type="match status" value="1"/>
</dbReference>
<dbReference type="InterPro" id="IPR016186">
    <property type="entry name" value="C-type_lectin-like/link_sf"/>
</dbReference>
<dbReference type="RefSeq" id="XP_062710201.1">
    <property type="nucleotide sequence ID" value="XM_062854217.1"/>
</dbReference>
<name>A0ABM1XJZ1_AEDAL</name>
<dbReference type="Pfam" id="PF00059">
    <property type="entry name" value="Lectin_C"/>
    <property type="match status" value="1"/>
</dbReference>
<dbReference type="SUPFAM" id="SSF49854">
    <property type="entry name" value="Spermadhesin, CUB domain"/>
    <property type="match status" value="1"/>
</dbReference>
<feature type="domain" description="C-type lectin" evidence="5">
    <location>
        <begin position="585"/>
        <end position="732"/>
    </location>
</feature>
<evidence type="ECO:0000313" key="7">
    <source>
        <dbReference type="Proteomes" id="UP000069940"/>
    </source>
</evidence>
<dbReference type="InterPro" id="IPR001304">
    <property type="entry name" value="C-type_lectin-like"/>
</dbReference>
<dbReference type="SUPFAM" id="SSF56436">
    <property type="entry name" value="C-type lectin-like"/>
    <property type="match status" value="1"/>
</dbReference>
<dbReference type="CDD" id="cd00041">
    <property type="entry name" value="CUB"/>
    <property type="match status" value="1"/>
</dbReference>
<dbReference type="PANTHER" id="PTHR24255:SF31">
    <property type="entry name" value="CUBILIN-LIKE PROTEIN"/>
    <property type="match status" value="1"/>
</dbReference>
<dbReference type="Proteomes" id="UP000069940">
    <property type="component" value="Unassembled WGS sequence"/>
</dbReference>
<evidence type="ECO:0000256" key="2">
    <source>
        <dbReference type="PROSITE-ProRule" id="PRU00059"/>
    </source>
</evidence>
<evidence type="ECO:0000256" key="1">
    <source>
        <dbReference type="ARBA" id="ARBA00023157"/>
    </source>
</evidence>
<keyword evidence="7" id="KW-1185">Reference proteome</keyword>
<dbReference type="CDD" id="cd00037">
    <property type="entry name" value="CLECT"/>
    <property type="match status" value="1"/>
</dbReference>